<protein>
    <recommendedName>
        <fullName evidence="2">LOB domain-containing protein</fullName>
    </recommendedName>
</protein>
<sequence>MDGAEDGCADAAAAPLLSVTAPPQACAACKHQRKRCGPSCLLAPFFPPEKAREFQWVHRVFGVSNVAKRLRQLVGEDRARAAGAMVWEARCWIEEDPVEGARGRWLRAQREAECLRRQAQQCMLCSGRGMAAANAEMMVVNRPPPSYEHGRLPMAMADLHNYPQYAQLQGGHANVGMVPLPLPRVPPESTFDGFGDQLQQYNPFHGGRLT</sequence>
<dbReference type="Proteomes" id="UP000652761">
    <property type="component" value="Unassembled WGS sequence"/>
</dbReference>
<dbReference type="PROSITE" id="PS50891">
    <property type="entry name" value="LOB"/>
    <property type="match status" value="1"/>
</dbReference>
<keyword evidence="4" id="KW-1185">Reference proteome</keyword>
<evidence type="ECO:0000313" key="3">
    <source>
        <dbReference type="EMBL" id="MQM11238.1"/>
    </source>
</evidence>
<comment type="similarity">
    <text evidence="1">Belongs to the LOB domain-containing protein family.</text>
</comment>
<dbReference type="OrthoDB" id="913402at2759"/>
<proteinExistence type="inferred from homology"/>
<reference evidence="3" key="1">
    <citation type="submission" date="2017-07" db="EMBL/GenBank/DDBJ databases">
        <title>Taro Niue Genome Assembly and Annotation.</title>
        <authorList>
            <person name="Atibalentja N."/>
            <person name="Keating K."/>
            <person name="Fields C.J."/>
        </authorList>
    </citation>
    <scope>NUCLEOTIDE SEQUENCE</scope>
    <source>
        <strain evidence="3">Niue_2</strain>
        <tissue evidence="3">Leaf</tissue>
    </source>
</reference>
<dbReference type="InterPro" id="IPR004883">
    <property type="entry name" value="LOB"/>
</dbReference>
<organism evidence="3 4">
    <name type="scientific">Colocasia esculenta</name>
    <name type="common">Wild taro</name>
    <name type="synonym">Arum esculentum</name>
    <dbReference type="NCBI Taxonomy" id="4460"/>
    <lineage>
        <taxon>Eukaryota</taxon>
        <taxon>Viridiplantae</taxon>
        <taxon>Streptophyta</taxon>
        <taxon>Embryophyta</taxon>
        <taxon>Tracheophyta</taxon>
        <taxon>Spermatophyta</taxon>
        <taxon>Magnoliopsida</taxon>
        <taxon>Liliopsida</taxon>
        <taxon>Araceae</taxon>
        <taxon>Aroideae</taxon>
        <taxon>Colocasieae</taxon>
        <taxon>Colocasia</taxon>
    </lineage>
</organism>
<accession>A0A843WXJ7</accession>
<name>A0A843WXJ7_COLES</name>
<dbReference type="PANTHER" id="PTHR31301">
    <property type="entry name" value="LOB DOMAIN-CONTAINING PROTEIN 4-RELATED"/>
    <property type="match status" value="1"/>
</dbReference>
<dbReference type="PANTHER" id="PTHR31301:SF19">
    <property type="entry name" value="LOB DOMAIN-CONTAINING PROTEIN 2"/>
    <property type="match status" value="1"/>
</dbReference>
<dbReference type="Pfam" id="PF03195">
    <property type="entry name" value="LOB"/>
    <property type="match status" value="1"/>
</dbReference>
<dbReference type="EMBL" id="NMUH01004913">
    <property type="protein sequence ID" value="MQM11238.1"/>
    <property type="molecule type" value="Genomic_DNA"/>
</dbReference>
<evidence type="ECO:0000313" key="4">
    <source>
        <dbReference type="Proteomes" id="UP000652761"/>
    </source>
</evidence>
<feature type="domain" description="LOB" evidence="2">
    <location>
        <begin position="24"/>
        <end position="126"/>
    </location>
</feature>
<comment type="caution">
    <text evidence="3">The sequence shown here is derived from an EMBL/GenBank/DDBJ whole genome shotgun (WGS) entry which is preliminary data.</text>
</comment>
<evidence type="ECO:0000259" key="2">
    <source>
        <dbReference type="PROSITE" id="PS50891"/>
    </source>
</evidence>
<gene>
    <name evidence="3" type="ORF">Taro_044145</name>
</gene>
<dbReference type="AlphaFoldDB" id="A0A843WXJ7"/>
<evidence type="ECO:0000256" key="1">
    <source>
        <dbReference type="ARBA" id="ARBA00005474"/>
    </source>
</evidence>